<keyword evidence="2" id="KW-0812">Transmembrane</keyword>
<evidence type="ECO:0000313" key="3">
    <source>
        <dbReference type="EMBL" id="RTQ30731.1"/>
    </source>
</evidence>
<dbReference type="InterPro" id="IPR003423">
    <property type="entry name" value="OMP_efflux"/>
</dbReference>
<evidence type="ECO:0000256" key="2">
    <source>
        <dbReference type="RuleBase" id="RU362097"/>
    </source>
</evidence>
<keyword evidence="2" id="KW-0449">Lipoprotein</keyword>
<dbReference type="InterPro" id="IPR010131">
    <property type="entry name" value="MdtP/NodT-like"/>
</dbReference>
<evidence type="ECO:0000256" key="1">
    <source>
        <dbReference type="ARBA" id="ARBA00007613"/>
    </source>
</evidence>
<dbReference type="EMBL" id="RXOE01000012">
    <property type="protein sequence ID" value="RTQ30731.1"/>
    <property type="molecule type" value="Genomic_DNA"/>
</dbReference>
<dbReference type="Pfam" id="PF02321">
    <property type="entry name" value="OEP"/>
    <property type="match status" value="2"/>
</dbReference>
<dbReference type="Gene3D" id="2.20.200.10">
    <property type="entry name" value="Outer membrane efflux proteins (OEP)"/>
    <property type="match status" value="1"/>
</dbReference>
<comment type="similarity">
    <text evidence="1 2">Belongs to the outer membrane factor (OMF) (TC 1.B.17) family.</text>
</comment>
<dbReference type="PANTHER" id="PTHR30203:SF21">
    <property type="entry name" value="OUTER MEMBRANE COMPONENT OF MULTIDRUG EFFLUX PUMP-RELATED"/>
    <property type="match status" value="1"/>
</dbReference>
<keyword evidence="2" id="KW-0472">Membrane</keyword>
<dbReference type="OrthoDB" id="9770517at2"/>
<gene>
    <name evidence="3" type="ORF">EJP69_28585</name>
</gene>
<evidence type="ECO:0000313" key="4">
    <source>
        <dbReference type="Proteomes" id="UP000267418"/>
    </source>
</evidence>
<dbReference type="GO" id="GO:0005886">
    <property type="term" value="C:plasma membrane"/>
    <property type="evidence" value="ECO:0007669"/>
    <property type="project" value="UniProtKB-SubCell"/>
</dbReference>
<proteinExistence type="inferred from homology"/>
<name>A0A3S0GSW3_9BURK</name>
<organism evidence="3 4">
    <name type="scientific">Variovorax gossypii</name>
    <dbReference type="NCBI Taxonomy" id="1679495"/>
    <lineage>
        <taxon>Bacteria</taxon>
        <taxon>Pseudomonadati</taxon>
        <taxon>Pseudomonadota</taxon>
        <taxon>Betaproteobacteria</taxon>
        <taxon>Burkholderiales</taxon>
        <taxon>Comamonadaceae</taxon>
        <taxon>Variovorax</taxon>
    </lineage>
</organism>
<dbReference type="SUPFAM" id="SSF56954">
    <property type="entry name" value="Outer membrane efflux proteins (OEP)"/>
    <property type="match status" value="1"/>
</dbReference>
<dbReference type="GO" id="GO:0015562">
    <property type="term" value="F:efflux transmembrane transporter activity"/>
    <property type="evidence" value="ECO:0007669"/>
    <property type="project" value="InterPro"/>
</dbReference>
<sequence length="468" mass="48759">MLAGCAHGPVGPDYVAPAALTAAQSASAGPFLSGGAAASDATMPVHWWRLFDDPQLDGLIAQALAHNTDLRQALATFERAVALEAEAHGSEQPSVTLQGGPSFGHVSGLSVLQPDHVPPSRHNYSMGMAVSYQLDLFGQLRRAVEAAEADAGAAGAAVDLVRVSVAGGTAQTYAAVCSSGLQLRVARASVRLQEEALGLAQRLQRAGKASTMDTARARAQLEILRAAIPPLQARRQQALYRLATLTGAPPRDFPEAISHCEQPPRVAGLLPVGDGAALLARRPDVRQAERSLASATARIGVATGDLYPKVTLGLSSASAGFVERFANRETFSYSVGPLISWSFPNTGVARARITQAEATARGALARFEGIVLNALREAEAALDAYARELDRHAALAAARDQSLTVADQARALLISGKVGQFDALDAQRTLASHEAALAESDARLAEYQVGVFMALGGGWESGSTASPP</sequence>
<reference evidence="3 4" key="1">
    <citation type="submission" date="2018-12" db="EMBL/GenBank/DDBJ databases">
        <title>The genome of Variovorax gossypii DSM 100435.</title>
        <authorList>
            <person name="Gao J."/>
            <person name="Sun J."/>
        </authorList>
    </citation>
    <scope>NUCLEOTIDE SEQUENCE [LARGE SCALE GENOMIC DNA]</scope>
    <source>
        <strain evidence="3 4">DSM 100435</strain>
    </source>
</reference>
<dbReference type="Gene3D" id="1.20.1600.10">
    <property type="entry name" value="Outer membrane efflux proteins (OEP)"/>
    <property type="match status" value="1"/>
</dbReference>
<accession>A0A3S0GSW3</accession>
<dbReference type="Proteomes" id="UP000267418">
    <property type="component" value="Unassembled WGS sequence"/>
</dbReference>
<protein>
    <submittedName>
        <fullName evidence="3">TolC family protein</fullName>
    </submittedName>
</protein>
<comment type="caution">
    <text evidence="3">The sequence shown here is derived from an EMBL/GenBank/DDBJ whole genome shotgun (WGS) entry which is preliminary data.</text>
</comment>
<keyword evidence="2" id="KW-1134">Transmembrane beta strand</keyword>
<dbReference type="PANTHER" id="PTHR30203">
    <property type="entry name" value="OUTER MEMBRANE CATION EFFLUX PROTEIN"/>
    <property type="match status" value="1"/>
</dbReference>
<keyword evidence="4" id="KW-1185">Reference proteome</keyword>
<comment type="subcellular location">
    <subcellularLocation>
        <location evidence="2">Cell membrane</location>
        <topology evidence="2">Lipid-anchor</topology>
    </subcellularLocation>
</comment>
<dbReference type="NCBIfam" id="TIGR01845">
    <property type="entry name" value="outer_NodT"/>
    <property type="match status" value="1"/>
</dbReference>
<keyword evidence="2" id="KW-0564">Palmitate</keyword>
<dbReference type="AlphaFoldDB" id="A0A3S0GSW3"/>